<evidence type="ECO:0000259" key="2">
    <source>
        <dbReference type="Pfam" id="PF10307"/>
    </source>
</evidence>
<dbReference type="GO" id="GO:0000494">
    <property type="term" value="P:box C/D sno(s)RNA 3'-end processing"/>
    <property type="evidence" value="ECO:0007669"/>
    <property type="project" value="TreeGrafter"/>
</dbReference>
<feature type="region of interest" description="Disordered" evidence="1">
    <location>
        <begin position="1"/>
        <end position="88"/>
    </location>
</feature>
<dbReference type="Pfam" id="PF10307">
    <property type="entry name" value="HAD_SAK_1"/>
    <property type="match status" value="1"/>
</dbReference>
<dbReference type="GO" id="GO:0031428">
    <property type="term" value="C:box C/D methylation guide snoRNP complex"/>
    <property type="evidence" value="ECO:0007669"/>
    <property type="project" value="TreeGrafter"/>
</dbReference>
<dbReference type="GO" id="GO:0032040">
    <property type="term" value="C:small-subunit processome"/>
    <property type="evidence" value="ECO:0007669"/>
    <property type="project" value="TreeGrafter"/>
</dbReference>
<dbReference type="PhylomeDB" id="A0A061AQV7"/>
<organism evidence="3">
    <name type="scientific">Cyberlindnera fabianii</name>
    <name type="common">Yeast</name>
    <name type="synonym">Hansenula fabianii</name>
    <dbReference type="NCBI Taxonomy" id="36022"/>
    <lineage>
        <taxon>Eukaryota</taxon>
        <taxon>Fungi</taxon>
        <taxon>Dikarya</taxon>
        <taxon>Ascomycota</taxon>
        <taxon>Saccharomycotina</taxon>
        <taxon>Saccharomycetes</taxon>
        <taxon>Phaffomycetales</taxon>
        <taxon>Phaffomycetaceae</taxon>
        <taxon>Cyberlindnera</taxon>
    </lineage>
</organism>
<sequence length="505" mass="57212">MSSDRRSHTPDMTHASEHPSSPAEALQSQPHSQVSQHITSLDESSHGQPQLIPPFRASNPRTTRPRTSSSLPPRKKATPHNRTTPMISKTDPVRYYSCDTRPSRNSHITKFHVYDFDNTLFKSPAPNPLLFNEATVGMLTSAEHLATGGWWREVLVLRNLGDGFVEEQKKAWEGYWNEDVVELLRMSLEDEEALTIVMTGRRQELFADILKEMLKSKGLYDELDGLMLRSGDFSNTIEYKTHVLVDVLDAYPDIKEVVLYDDRKSQLNGFQKCLNEYTEAVRPDLISTLVPVFTEPVFLDPKAERLVVEDMLERHNELITKQHNLTPLPKLATSSLRKSTHYTSYTLDYDTKADIISKLVSNLPEVFTEDVIHTFKFQVDHIPIVRGIAGRVLSQKLKESNNQQTWKITHVGRNEDHIAVRVSPADGKEAQTLTTPSILPVASKGKSQVRPPEEFAQIDHWTEVDFDLTFNTTVTGLINFKIIHDGGPLKSKKQKQAAYQQAGIP</sequence>
<accession>A0A061AQV7</accession>
<reference evidence="3" key="1">
    <citation type="journal article" date="2014" name="Genome Announc.">
        <title>Genome sequence of the yeast Cyberlindnera fabianii (Hansenula fabianii).</title>
        <authorList>
            <person name="Freel K.C."/>
            <person name="Sarilar V."/>
            <person name="Neuveglise C."/>
            <person name="Devillers H."/>
            <person name="Friedrich A."/>
            <person name="Schacherer J."/>
        </authorList>
    </citation>
    <scope>NUCLEOTIDE SEQUENCE</scope>
    <source>
        <strain evidence="3">YJS4271</strain>
    </source>
</reference>
<dbReference type="AlphaFoldDB" id="A0A061AQV7"/>
<feature type="compositionally biased region" description="Polar residues" evidence="1">
    <location>
        <begin position="59"/>
        <end position="71"/>
    </location>
</feature>
<dbReference type="EMBL" id="LK052886">
    <property type="protein sequence ID" value="CDR37763.1"/>
    <property type="molecule type" value="Genomic_DNA"/>
</dbReference>
<dbReference type="VEuPathDB" id="FungiDB:BON22_1641"/>
<dbReference type="OrthoDB" id="5596992at2759"/>
<feature type="compositionally biased region" description="Polar residues" evidence="1">
    <location>
        <begin position="26"/>
        <end position="48"/>
    </location>
</feature>
<dbReference type="PANTHER" id="PTHR10335">
    <property type="entry name" value="RRNA 2-O-METHYLTRANSFERASE FIBRILLARIN"/>
    <property type="match status" value="1"/>
</dbReference>
<protein>
    <submittedName>
        <fullName evidence="3">CYFA0S01e16644g1_1</fullName>
    </submittedName>
</protein>
<dbReference type="InterPro" id="IPR018812">
    <property type="entry name" value="SAK_HAD"/>
</dbReference>
<evidence type="ECO:0000313" key="3">
    <source>
        <dbReference type="EMBL" id="CDR37763.1"/>
    </source>
</evidence>
<dbReference type="GO" id="GO:0003723">
    <property type="term" value="F:RNA binding"/>
    <property type="evidence" value="ECO:0007669"/>
    <property type="project" value="TreeGrafter"/>
</dbReference>
<evidence type="ECO:0000256" key="1">
    <source>
        <dbReference type="SAM" id="MobiDB-lite"/>
    </source>
</evidence>
<gene>
    <name evidence="3" type="ORF">CYFA0S_01e16644g</name>
</gene>
<name>A0A061AQV7_CYBFA</name>
<feature type="compositionally biased region" description="Basic and acidic residues" evidence="1">
    <location>
        <begin position="1"/>
        <end position="17"/>
    </location>
</feature>
<dbReference type="GO" id="GO:0008649">
    <property type="term" value="F:rRNA methyltransferase activity"/>
    <property type="evidence" value="ECO:0007669"/>
    <property type="project" value="TreeGrafter"/>
</dbReference>
<proteinExistence type="predicted"/>
<feature type="domain" description="Swiss Army Knife RNA repair protein HAD" evidence="2">
    <location>
        <begin position="123"/>
        <end position="317"/>
    </location>
</feature>
<dbReference type="GO" id="GO:1990259">
    <property type="term" value="F:histone H2AQ104 methyltransferase activity"/>
    <property type="evidence" value="ECO:0007669"/>
    <property type="project" value="TreeGrafter"/>
</dbReference>
<dbReference type="PANTHER" id="PTHR10335:SF23">
    <property type="entry name" value="OB FOLD-CONTAINING PROTEIN, NUCLEIC ACID BINDING"/>
    <property type="match status" value="1"/>
</dbReference>